<evidence type="ECO:0000313" key="1">
    <source>
        <dbReference type="EMBL" id="MFC5988375.1"/>
    </source>
</evidence>
<dbReference type="RefSeq" id="WP_379895845.1">
    <property type="nucleotide sequence ID" value="NZ_CBCSCT010000016.1"/>
</dbReference>
<evidence type="ECO:0008006" key="3">
    <source>
        <dbReference type="Google" id="ProtNLM"/>
    </source>
</evidence>
<keyword evidence="2" id="KW-1185">Reference proteome</keyword>
<gene>
    <name evidence="1" type="ORF">ACFPXP_18380</name>
</gene>
<sequence>MSQGVLERKNEILKRKIESLLLKENQKGLTHLDSYLKNSMIKELHSNIHSLRSH</sequence>
<comment type="caution">
    <text evidence="1">The sequence shown here is derived from an EMBL/GenBank/DDBJ whole genome shotgun (WGS) entry which is preliminary data.</text>
</comment>
<name>A0ABW1ITC0_9BACL</name>
<dbReference type="EMBL" id="JBHSQV010000180">
    <property type="protein sequence ID" value="MFC5988375.1"/>
    <property type="molecule type" value="Genomic_DNA"/>
</dbReference>
<organism evidence="1 2">
    <name type="scientific">Marinicrinis lubricantis</name>
    <dbReference type="NCBI Taxonomy" id="2086470"/>
    <lineage>
        <taxon>Bacteria</taxon>
        <taxon>Bacillati</taxon>
        <taxon>Bacillota</taxon>
        <taxon>Bacilli</taxon>
        <taxon>Bacillales</taxon>
        <taxon>Paenibacillaceae</taxon>
    </lineage>
</organism>
<proteinExistence type="predicted"/>
<evidence type="ECO:0000313" key="2">
    <source>
        <dbReference type="Proteomes" id="UP001596250"/>
    </source>
</evidence>
<reference evidence="2" key="1">
    <citation type="journal article" date="2019" name="Int. J. Syst. Evol. Microbiol.">
        <title>The Global Catalogue of Microorganisms (GCM) 10K type strain sequencing project: providing services to taxonomists for standard genome sequencing and annotation.</title>
        <authorList>
            <consortium name="The Broad Institute Genomics Platform"/>
            <consortium name="The Broad Institute Genome Sequencing Center for Infectious Disease"/>
            <person name="Wu L."/>
            <person name="Ma J."/>
        </authorList>
    </citation>
    <scope>NUCLEOTIDE SEQUENCE [LARGE SCALE GENOMIC DNA]</scope>
    <source>
        <strain evidence="2">CCM 8749</strain>
    </source>
</reference>
<protein>
    <recommendedName>
        <fullName evidence="3">Transposase</fullName>
    </recommendedName>
</protein>
<dbReference type="Proteomes" id="UP001596250">
    <property type="component" value="Unassembled WGS sequence"/>
</dbReference>
<accession>A0ABW1ITC0</accession>